<dbReference type="EMBL" id="KV784366">
    <property type="protein sequence ID" value="OEU11929.1"/>
    <property type="molecule type" value="Genomic_DNA"/>
</dbReference>
<name>A0A1E7F1D0_9STRA</name>
<dbReference type="KEGG" id="fcy:FRACYDRAFT_270697"/>
<feature type="domain" description="DUF1731" evidence="1">
    <location>
        <begin position="48"/>
        <end position="92"/>
    </location>
</feature>
<dbReference type="Pfam" id="PF08338">
    <property type="entry name" value="DUF1731"/>
    <property type="match status" value="1"/>
</dbReference>
<dbReference type="PANTHER" id="PTHR11092">
    <property type="entry name" value="SUGAR NUCLEOTIDE EPIMERASE RELATED"/>
    <property type="match status" value="1"/>
</dbReference>
<keyword evidence="3" id="KW-1185">Reference proteome</keyword>
<dbReference type="InParanoid" id="A0A1E7F1D0"/>
<evidence type="ECO:0000313" key="3">
    <source>
        <dbReference type="Proteomes" id="UP000095751"/>
    </source>
</evidence>
<dbReference type="Gene3D" id="3.40.50.720">
    <property type="entry name" value="NAD(P)-binding Rossmann-like Domain"/>
    <property type="match status" value="1"/>
</dbReference>
<protein>
    <recommendedName>
        <fullName evidence="1">DUF1731 domain-containing protein</fullName>
    </recommendedName>
</protein>
<dbReference type="InterPro" id="IPR013549">
    <property type="entry name" value="DUF1731"/>
</dbReference>
<evidence type="ECO:0000313" key="2">
    <source>
        <dbReference type="EMBL" id="OEU11929.1"/>
    </source>
</evidence>
<dbReference type="AlphaFoldDB" id="A0A1E7F1D0"/>
<proteinExistence type="predicted"/>
<dbReference type="OrthoDB" id="276721at2759"/>
<dbReference type="PANTHER" id="PTHR11092:SF0">
    <property type="entry name" value="EPIMERASE FAMILY PROTEIN SDR39U1"/>
    <property type="match status" value="1"/>
</dbReference>
<reference evidence="2 3" key="1">
    <citation type="submission" date="2016-09" db="EMBL/GenBank/DDBJ databases">
        <title>Extensive genetic diversity and differential bi-allelic expression allows diatom success in the polar Southern Ocean.</title>
        <authorList>
            <consortium name="DOE Joint Genome Institute"/>
            <person name="Mock T."/>
            <person name="Otillar R.P."/>
            <person name="Strauss J."/>
            <person name="Dupont C."/>
            <person name="Frickenhaus S."/>
            <person name="Maumus F."/>
            <person name="Mcmullan M."/>
            <person name="Sanges R."/>
            <person name="Schmutz J."/>
            <person name="Toseland A."/>
            <person name="Valas R."/>
            <person name="Veluchamy A."/>
            <person name="Ward B.J."/>
            <person name="Allen A."/>
            <person name="Barry K."/>
            <person name="Falciatore A."/>
            <person name="Ferrante M."/>
            <person name="Fortunato A.E."/>
            <person name="Gloeckner G."/>
            <person name="Gruber A."/>
            <person name="Hipkin R."/>
            <person name="Janech M."/>
            <person name="Kroth P."/>
            <person name="Leese F."/>
            <person name="Lindquist E."/>
            <person name="Lyon B.R."/>
            <person name="Martin J."/>
            <person name="Mayer C."/>
            <person name="Parker M."/>
            <person name="Quesneville H."/>
            <person name="Raymond J."/>
            <person name="Uhlig C."/>
            <person name="Valentin K.U."/>
            <person name="Worden A.Z."/>
            <person name="Armbrust E.V."/>
            <person name="Bowler C."/>
            <person name="Green B."/>
            <person name="Moulton V."/>
            <person name="Van Oosterhout C."/>
            <person name="Grigoriev I."/>
        </authorList>
    </citation>
    <scope>NUCLEOTIDE SEQUENCE [LARGE SCALE GENOMIC DNA]</scope>
    <source>
        <strain evidence="2 3">CCMP1102</strain>
    </source>
</reference>
<dbReference type="Proteomes" id="UP000095751">
    <property type="component" value="Unassembled WGS sequence"/>
</dbReference>
<gene>
    <name evidence="2" type="ORF">FRACYDRAFT_270697</name>
</gene>
<sequence>MSRAILHILQTSELNGVININAPIPATNKDFTLAMGTIMNRPVVIPFPKFAVQLLFGEMGEEILLGGTKATPKKLVDSGFQFLDPTVNDAVRFAITGE</sequence>
<evidence type="ECO:0000259" key="1">
    <source>
        <dbReference type="Pfam" id="PF08338"/>
    </source>
</evidence>
<organism evidence="2 3">
    <name type="scientific">Fragilariopsis cylindrus CCMP1102</name>
    <dbReference type="NCBI Taxonomy" id="635003"/>
    <lineage>
        <taxon>Eukaryota</taxon>
        <taxon>Sar</taxon>
        <taxon>Stramenopiles</taxon>
        <taxon>Ochrophyta</taxon>
        <taxon>Bacillariophyta</taxon>
        <taxon>Bacillariophyceae</taxon>
        <taxon>Bacillariophycidae</taxon>
        <taxon>Bacillariales</taxon>
        <taxon>Bacillariaceae</taxon>
        <taxon>Fragilariopsis</taxon>
    </lineage>
</organism>
<accession>A0A1E7F1D0</accession>